<dbReference type="Pfam" id="PF11138">
    <property type="entry name" value="DUF2911"/>
    <property type="match status" value="1"/>
</dbReference>
<evidence type="ECO:0000313" key="3">
    <source>
        <dbReference type="Proteomes" id="UP001199816"/>
    </source>
</evidence>
<protein>
    <submittedName>
        <fullName evidence="2">DUF2911 domain-containing protein</fullName>
    </submittedName>
</protein>
<keyword evidence="3" id="KW-1185">Reference proteome</keyword>
<gene>
    <name evidence="2" type="ORF">LQ567_17595</name>
</gene>
<keyword evidence="1" id="KW-0732">Signal</keyword>
<reference evidence="2 3" key="1">
    <citation type="submission" date="2021-11" db="EMBL/GenBank/DDBJ databases">
        <title>Genomic of Niabella pedocola.</title>
        <authorList>
            <person name="Wu T."/>
        </authorList>
    </citation>
    <scope>NUCLEOTIDE SEQUENCE [LARGE SCALE GENOMIC DNA]</scope>
    <source>
        <strain evidence="2 3">JCM 31011</strain>
    </source>
</reference>
<evidence type="ECO:0000313" key="2">
    <source>
        <dbReference type="EMBL" id="MCD2424599.1"/>
    </source>
</evidence>
<feature type="chain" id="PRO_5045994831" evidence="1">
    <location>
        <begin position="21"/>
        <end position="186"/>
    </location>
</feature>
<sequence length="186" mass="21259">MIKYVLMAAMSFFFHIAANSQSWIPVDKSPMDQIYFPVDYPSKKIRGTSEPLRMRVIYSRPAKNNRKIFNSDIVPYGKVWRLGANEATEIQFFTPAVIGGKKVPAGRYTVYCIPTEKEWTFILNKDTDAWGAFNYDATKDVVRVSAPVEELKDPIEFLTIDFEKSGSTVNLAIEWDQKKASLPINF</sequence>
<evidence type="ECO:0000256" key="1">
    <source>
        <dbReference type="SAM" id="SignalP"/>
    </source>
</evidence>
<dbReference type="Proteomes" id="UP001199816">
    <property type="component" value="Unassembled WGS sequence"/>
</dbReference>
<name>A0ABS8PU41_9BACT</name>
<dbReference type="EMBL" id="JAJNEC010000005">
    <property type="protein sequence ID" value="MCD2424599.1"/>
    <property type="molecule type" value="Genomic_DNA"/>
</dbReference>
<accession>A0ABS8PU41</accession>
<comment type="caution">
    <text evidence="2">The sequence shown here is derived from an EMBL/GenBank/DDBJ whole genome shotgun (WGS) entry which is preliminary data.</text>
</comment>
<proteinExistence type="predicted"/>
<feature type="signal peptide" evidence="1">
    <location>
        <begin position="1"/>
        <end position="20"/>
    </location>
</feature>
<organism evidence="2 3">
    <name type="scientific">Niabella pedocola</name>
    <dbReference type="NCBI Taxonomy" id="1752077"/>
    <lineage>
        <taxon>Bacteria</taxon>
        <taxon>Pseudomonadati</taxon>
        <taxon>Bacteroidota</taxon>
        <taxon>Chitinophagia</taxon>
        <taxon>Chitinophagales</taxon>
        <taxon>Chitinophagaceae</taxon>
        <taxon>Niabella</taxon>
    </lineage>
</organism>
<dbReference type="InterPro" id="IPR021314">
    <property type="entry name" value="DUF2911"/>
</dbReference>
<dbReference type="RefSeq" id="WP_231006719.1">
    <property type="nucleotide sequence ID" value="NZ_JAJNEC010000005.1"/>
</dbReference>